<organism evidence="3 4">
    <name type="scientific">Cladophialophora chaetospira</name>
    <dbReference type="NCBI Taxonomy" id="386627"/>
    <lineage>
        <taxon>Eukaryota</taxon>
        <taxon>Fungi</taxon>
        <taxon>Dikarya</taxon>
        <taxon>Ascomycota</taxon>
        <taxon>Pezizomycotina</taxon>
        <taxon>Eurotiomycetes</taxon>
        <taxon>Chaetothyriomycetidae</taxon>
        <taxon>Chaetothyriales</taxon>
        <taxon>Herpotrichiellaceae</taxon>
        <taxon>Cladophialophora</taxon>
    </lineage>
</organism>
<accession>A0AA39CFU1</accession>
<feature type="compositionally biased region" description="Polar residues" evidence="1">
    <location>
        <begin position="55"/>
        <end position="64"/>
    </location>
</feature>
<feature type="compositionally biased region" description="Basic residues" evidence="1">
    <location>
        <begin position="44"/>
        <end position="54"/>
    </location>
</feature>
<feature type="region of interest" description="Disordered" evidence="1">
    <location>
        <begin position="1"/>
        <end position="75"/>
    </location>
</feature>
<dbReference type="Proteomes" id="UP001172673">
    <property type="component" value="Unassembled WGS sequence"/>
</dbReference>
<evidence type="ECO:0000259" key="2">
    <source>
        <dbReference type="PROSITE" id="PS50090"/>
    </source>
</evidence>
<feature type="region of interest" description="Disordered" evidence="1">
    <location>
        <begin position="172"/>
        <end position="226"/>
    </location>
</feature>
<keyword evidence="4" id="KW-1185">Reference proteome</keyword>
<name>A0AA39CFU1_9EURO</name>
<dbReference type="SUPFAM" id="SSF46689">
    <property type="entry name" value="Homeodomain-like"/>
    <property type="match status" value="1"/>
</dbReference>
<evidence type="ECO:0000313" key="4">
    <source>
        <dbReference type="Proteomes" id="UP001172673"/>
    </source>
</evidence>
<dbReference type="EMBL" id="JAPDRK010000012">
    <property type="protein sequence ID" value="KAJ9607044.1"/>
    <property type="molecule type" value="Genomic_DNA"/>
</dbReference>
<evidence type="ECO:0000256" key="1">
    <source>
        <dbReference type="SAM" id="MobiDB-lite"/>
    </source>
</evidence>
<dbReference type="PROSITE" id="PS50090">
    <property type="entry name" value="MYB_LIKE"/>
    <property type="match status" value="1"/>
</dbReference>
<dbReference type="InterPro" id="IPR009057">
    <property type="entry name" value="Homeodomain-like_sf"/>
</dbReference>
<reference evidence="3" key="1">
    <citation type="submission" date="2022-10" db="EMBL/GenBank/DDBJ databases">
        <title>Culturing micro-colonial fungi from biological soil crusts in the Mojave desert and describing Neophaeococcomyces mojavensis, and introducing the new genera and species Taxawa tesnikishii.</title>
        <authorList>
            <person name="Kurbessoian T."/>
            <person name="Stajich J.E."/>
        </authorList>
    </citation>
    <scope>NUCLEOTIDE SEQUENCE</scope>
    <source>
        <strain evidence="3">TK_41</strain>
    </source>
</reference>
<feature type="compositionally biased region" description="Basic and acidic residues" evidence="1">
    <location>
        <begin position="188"/>
        <end position="204"/>
    </location>
</feature>
<feature type="compositionally biased region" description="Low complexity" evidence="1">
    <location>
        <begin position="1"/>
        <end position="15"/>
    </location>
</feature>
<feature type="compositionally biased region" description="Basic and acidic residues" evidence="1">
    <location>
        <begin position="65"/>
        <end position="74"/>
    </location>
</feature>
<sequence length="276" mass="30621">MSNDAVVLSDSASSSHDTFEIDTADDVPIQPKARPLPGPSKPRYTYKWRVRRGNHTSSASTSSRPTEHPEEKDGSVLTQVSATNNSNSGPKASSTQVLSLSNIQIPSSIDTVVLKSLIVDIADMEPLLKSPAAWGVPDDLYSTRLVSATIKPHAGERWLLTATFARISSAQNPARDLENDVDSSDSSVDDHDHSSSLFSVHHDSSNGSRSQLRPNGTRRGGWGKQEDRKLMRWRRRGEAWPWILKQFPERTEGAVKARWYMLVKQWRPEGPGGRDR</sequence>
<feature type="domain" description="Myb-like" evidence="2">
    <location>
        <begin position="214"/>
        <end position="263"/>
    </location>
</feature>
<dbReference type="InterPro" id="IPR001005">
    <property type="entry name" value="SANT/Myb"/>
</dbReference>
<gene>
    <name evidence="3" type="ORF">H2200_008116</name>
</gene>
<dbReference type="AlphaFoldDB" id="A0AA39CFU1"/>
<proteinExistence type="predicted"/>
<evidence type="ECO:0000313" key="3">
    <source>
        <dbReference type="EMBL" id="KAJ9607044.1"/>
    </source>
</evidence>
<comment type="caution">
    <text evidence="3">The sequence shown here is derived from an EMBL/GenBank/DDBJ whole genome shotgun (WGS) entry which is preliminary data.</text>
</comment>
<protein>
    <recommendedName>
        <fullName evidence="2">Myb-like domain-containing protein</fullName>
    </recommendedName>
</protein>